<evidence type="ECO:0000313" key="2">
    <source>
        <dbReference type="EnsemblPlants" id="AET2Gv20527700.1"/>
    </source>
</evidence>
<dbReference type="Gramene" id="AET2Gv20527700.1">
    <property type="protein sequence ID" value="AET2Gv20527700.1"/>
    <property type="gene ID" value="AET2Gv20527700"/>
</dbReference>
<evidence type="ECO:0000313" key="3">
    <source>
        <dbReference type="Proteomes" id="UP000015105"/>
    </source>
</evidence>
<reference evidence="2" key="4">
    <citation type="submission" date="2019-03" db="UniProtKB">
        <authorList>
            <consortium name="EnsemblPlants"/>
        </authorList>
    </citation>
    <scope>IDENTIFICATION</scope>
</reference>
<protein>
    <recommendedName>
        <fullName evidence="4">Reverse transcriptase domain-containing protein</fullName>
    </recommendedName>
</protein>
<dbReference type="AlphaFoldDB" id="A0A453BJ98"/>
<reference evidence="2" key="3">
    <citation type="journal article" date="2017" name="Nature">
        <title>Genome sequence of the progenitor of the wheat D genome Aegilops tauschii.</title>
        <authorList>
            <person name="Luo M.C."/>
            <person name="Gu Y.Q."/>
            <person name="Puiu D."/>
            <person name="Wang H."/>
            <person name="Twardziok S.O."/>
            <person name="Deal K.R."/>
            <person name="Huo N."/>
            <person name="Zhu T."/>
            <person name="Wang L."/>
            <person name="Wang Y."/>
            <person name="McGuire P.E."/>
            <person name="Liu S."/>
            <person name="Long H."/>
            <person name="Ramasamy R.K."/>
            <person name="Rodriguez J.C."/>
            <person name="Van S.L."/>
            <person name="Yuan L."/>
            <person name="Wang Z."/>
            <person name="Xia Z."/>
            <person name="Xiao L."/>
            <person name="Anderson O.D."/>
            <person name="Ouyang S."/>
            <person name="Liang Y."/>
            <person name="Zimin A.V."/>
            <person name="Pertea G."/>
            <person name="Qi P."/>
            <person name="Bennetzen J.L."/>
            <person name="Dai X."/>
            <person name="Dawson M.W."/>
            <person name="Muller H.G."/>
            <person name="Kugler K."/>
            <person name="Rivarola-Duarte L."/>
            <person name="Spannagl M."/>
            <person name="Mayer K.F.X."/>
            <person name="Lu F.H."/>
            <person name="Bevan M.W."/>
            <person name="Leroy P."/>
            <person name="Li P."/>
            <person name="You F.M."/>
            <person name="Sun Q."/>
            <person name="Liu Z."/>
            <person name="Lyons E."/>
            <person name="Wicker T."/>
            <person name="Salzberg S.L."/>
            <person name="Devos K.M."/>
            <person name="Dvorak J."/>
        </authorList>
    </citation>
    <scope>NUCLEOTIDE SEQUENCE [LARGE SCALE GENOMIC DNA]</scope>
    <source>
        <strain evidence="2">cv. AL8/78</strain>
    </source>
</reference>
<dbReference type="Proteomes" id="UP000015105">
    <property type="component" value="Chromosome 2D"/>
</dbReference>
<accession>A0A453BJ98</accession>
<evidence type="ECO:0000256" key="1">
    <source>
        <dbReference type="SAM" id="MobiDB-lite"/>
    </source>
</evidence>
<evidence type="ECO:0008006" key="4">
    <source>
        <dbReference type="Google" id="ProtNLM"/>
    </source>
</evidence>
<dbReference type="EnsemblPlants" id="AET2Gv20527700.1">
    <property type="protein sequence ID" value="AET2Gv20527700.1"/>
    <property type="gene ID" value="AET2Gv20527700"/>
</dbReference>
<keyword evidence="3" id="KW-1185">Reference proteome</keyword>
<sequence length="78" mass="8817">PIWHRQGLRQGDSMSPQLFVLAIDTLGRLLRRAHSLGIRQPCTHGDSFQRSRSTPTTSWSSATPRRMTPLRSGRFSPC</sequence>
<reference evidence="3" key="2">
    <citation type="journal article" date="2017" name="Nat. Plants">
        <title>The Aegilops tauschii genome reveals multiple impacts of transposons.</title>
        <authorList>
            <person name="Zhao G."/>
            <person name="Zou C."/>
            <person name="Li K."/>
            <person name="Wang K."/>
            <person name="Li T."/>
            <person name="Gao L."/>
            <person name="Zhang X."/>
            <person name="Wang H."/>
            <person name="Yang Z."/>
            <person name="Liu X."/>
            <person name="Jiang W."/>
            <person name="Mao L."/>
            <person name="Kong X."/>
            <person name="Jiao Y."/>
            <person name="Jia J."/>
        </authorList>
    </citation>
    <scope>NUCLEOTIDE SEQUENCE [LARGE SCALE GENOMIC DNA]</scope>
    <source>
        <strain evidence="3">cv. AL8/78</strain>
    </source>
</reference>
<reference evidence="3" key="1">
    <citation type="journal article" date="2014" name="Science">
        <title>Ancient hybridizations among the ancestral genomes of bread wheat.</title>
        <authorList>
            <consortium name="International Wheat Genome Sequencing Consortium,"/>
            <person name="Marcussen T."/>
            <person name="Sandve S.R."/>
            <person name="Heier L."/>
            <person name="Spannagl M."/>
            <person name="Pfeifer M."/>
            <person name="Jakobsen K.S."/>
            <person name="Wulff B.B."/>
            <person name="Steuernagel B."/>
            <person name="Mayer K.F."/>
            <person name="Olsen O.A."/>
        </authorList>
    </citation>
    <scope>NUCLEOTIDE SEQUENCE [LARGE SCALE GENOMIC DNA]</scope>
    <source>
        <strain evidence="3">cv. AL8/78</strain>
    </source>
</reference>
<name>A0A453BJ98_AEGTS</name>
<reference evidence="2" key="5">
    <citation type="journal article" date="2021" name="G3 (Bethesda)">
        <title>Aegilops tauschii genome assembly Aet v5.0 features greater sequence contiguity and improved annotation.</title>
        <authorList>
            <person name="Wang L."/>
            <person name="Zhu T."/>
            <person name="Rodriguez J.C."/>
            <person name="Deal K.R."/>
            <person name="Dubcovsky J."/>
            <person name="McGuire P.E."/>
            <person name="Lux T."/>
            <person name="Spannagl M."/>
            <person name="Mayer K.F.X."/>
            <person name="Baldrich P."/>
            <person name="Meyers B.C."/>
            <person name="Huo N."/>
            <person name="Gu Y.Q."/>
            <person name="Zhou H."/>
            <person name="Devos K.M."/>
            <person name="Bennetzen J.L."/>
            <person name="Unver T."/>
            <person name="Budak H."/>
            <person name="Gulick P.J."/>
            <person name="Galiba G."/>
            <person name="Kalapos B."/>
            <person name="Nelson D.R."/>
            <person name="Li P."/>
            <person name="You F.M."/>
            <person name="Luo M.C."/>
            <person name="Dvorak J."/>
        </authorList>
    </citation>
    <scope>NUCLEOTIDE SEQUENCE [LARGE SCALE GENOMIC DNA]</scope>
    <source>
        <strain evidence="2">cv. AL8/78</strain>
    </source>
</reference>
<feature type="region of interest" description="Disordered" evidence="1">
    <location>
        <begin position="39"/>
        <end position="78"/>
    </location>
</feature>
<proteinExistence type="predicted"/>
<organism evidence="2 3">
    <name type="scientific">Aegilops tauschii subsp. strangulata</name>
    <name type="common">Goatgrass</name>
    <dbReference type="NCBI Taxonomy" id="200361"/>
    <lineage>
        <taxon>Eukaryota</taxon>
        <taxon>Viridiplantae</taxon>
        <taxon>Streptophyta</taxon>
        <taxon>Embryophyta</taxon>
        <taxon>Tracheophyta</taxon>
        <taxon>Spermatophyta</taxon>
        <taxon>Magnoliopsida</taxon>
        <taxon>Liliopsida</taxon>
        <taxon>Poales</taxon>
        <taxon>Poaceae</taxon>
        <taxon>BOP clade</taxon>
        <taxon>Pooideae</taxon>
        <taxon>Triticodae</taxon>
        <taxon>Triticeae</taxon>
        <taxon>Triticinae</taxon>
        <taxon>Aegilops</taxon>
    </lineage>
</organism>
<feature type="compositionally biased region" description="Low complexity" evidence="1">
    <location>
        <begin position="50"/>
        <end position="66"/>
    </location>
</feature>